<dbReference type="EMBL" id="JABWUV010000003">
    <property type="protein sequence ID" value="KAF6369343.1"/>
    <property type="molecule type" value="Genomic_DNA"/>
</dbReference>
<protein>
    <submittedName>
        <fullName evidence="1">Uncharacterized protein</fullName>
    </submittedName>
</protein>
<accession>A0A7J7Z4Z7</accession>
<dbReference type="AlphaFoldDB" id="A0A7J7Z4Z7"/>
<comment type="caution">
    <text evidence="1">The sequence shown here is derived from an EMBL/GenBank/DDBJ whole genome shotgun (WGS) entry which is preliminary data.</text>
</comment>
<gene>
    <name evidence="1" type="ORF">mMyoMyo1_010690</name>
</gene>
<proteinExistence type="predicted"/>
<reference evidence="1 2" key="1">
    <citation type="journal article" date="2020" name="Nature">
        <title>Six reference-quality genomes reveal evolution of bat adaptations.</title>
        <authorList>
            <person name="Jebb D."/>
            <person name="Huang Z."/>
            <person name="Pippel M."/>
            <person name="Hughes G.M."/>
            <person name="Lavrichenko K."/>
            <person name="Devanna P."/>
            <person name="Winkler S."/>
            <person name="Jermiin L.S."/>
            <person name="Skirmuntt E.C."/>
            <person name="Katzourakis A."/>
            <person name="Burkitt-Gray L."/>
            <person name="Ray D.A."/>
            <person name="Sullivan K.A.M."/>
            <person name="Roscito J.G."/>
            <person name="Kirilenko B.M."/>
            <person name="Davalos L.M."/>
            <person name="Corthals A.P."/>
            <person name="Power M.L."/>
            <person name="Jones G."/>
            <person name="Ransome R.D."/>
            <person name="Dechmann D.K.N."/>
            <person name="Locatelli A.G."/>
            <person name="Puechmaille S.J."/>
            <person name="Fedrigo O."/>
            <person name="Jarvis E.D."/>
            <person name="Hiller M."/>
            <person name="Vernes S.C."/>
            <person name="Myers E.W."/>
            <person name="Teeling E.C."/>
        </authorList>
    </citation>
    <scope>NUCLEOTIDE SEQUENCE [LARGE SCALE GENOMIC DNA]</scope>
    <source>
        <strain evidence="1">MMyoMyo1</strain>
        <tissue evidence="1">Flight muscle</tissue>
    </source>
</reference>
<organism evidence="1 2">
    <name type="scientific">Myotis myotis</name>
    <name type="common">Greater mouse-eared bat</name>
    <name type="synonym">Vespertilio myotis</name>
    <dbReference type="NCBI Taxonomy" id="51298"/>
    <lineage>
        <taxon>Eukaryota</taxon>
        <taxon>Metazoa</taxon>
        <taxon>Chordata</taxon>
        <taxon>Craniata</taxon>
        <taxon>Vertebrata</taxon>
        <taxon>Euteleostomi</taxon>
        <taxon>Mammalia</taxon>
        <taxon>Eutheria</taxon>
        <taxon>Laurasiatheria</taxon>
        <taxon>Chiroptera</taxon>
        <taxon>Yangochiroptera</taxon>
        <taxon>Vespertilionidae</taxon>
        <taxon>Myotis</taxon>
    </lineage>
</organism>
<evidence type="ECO:0000313" key="1">
    <source>
        <dbReference type="EMBL" id="KAF6369343.1"/>
    </source>
</evidence>
<evidence type="ECO:0000313" key="2">
    <source>
        <dbReference type="Proteomes" id="UP000527355"/>
    </source>
</evidence>
<sequence length="201" mass="22477">MPEGLVQDIDKISEGGVWSFFQSSQDCCKVSTFLVSAAERECILAKVLRRQREGAAQIPQDEISGDWLTKTPPCPRQNREGSYRDLPTNYPKLYSQTSIINSCGWIIHRQILVRNNPLIFLTESFMTVSPSLLILALAYSVACIPEGNNLNLKTHLGLLNIKGWVNPCVNKLIEQEGAVFSVLTNWGRGLKRGVAERSKWG</sequence>
<name>A0A7J7Z4Z7_MYOMY</name>
<dbReference type="Proteomes" id="UP000527355">
    <property type="component" value="Unassembled WGS sequence"/>
</dbReference>
<keyword evidence="2" id="KW-1185">Reference proteome</keyword>